<dbReference type="RefSeq" id="WP_224287374.1">
    <property type="nucleotide sequence ID" value="NZ_JAHSST010000014.1"/>
</dbReference>
<dbReference type="Proteomes" id="UP000758701">
    <property type="component" value="Unassembled WGS sequence"/>
</dbReference>
<evidence type="ECO:0000256" key="2">
    <source>
        <dbReference type="SAM" id="Phobius"/>
    </source>
</evidence>
<evidence type="ECO:0000313" key="4">
    <source>
        <dbReference type="Proteomes" id="UP000758701"/>
    </source>
</evidence>
<feature type="transmembrane region" description="Helical" evidence="2">
    <location>
        <begin position="155"/>
        <end position="176"/>
    </location>
</feature>
<keyword evidence="2" id="KW-0812">Transmembrane</keyword>
<comment type="caution">
    <text evidence="3">The sequence shown here is derived from an EMBL/GenBank/DDBJ whole genome shotgun (WGS) entry which is preliminary data.</text>
</comment>
<feature type="compositionally biased region" description="Basic and acidic residues" evidence="1">
    <location>
        <begin position="1"/>
        <end position="20"/>
    </location>
</feature>
<evidence type="ECO:0000256" key="1">
    <source>
        <dbReference type="SAM" id="MobiDB-lite"/>
    </source>
</evidence>
<evidence type="ECO:0008006" key="5">
    <source>
        <dbReference type="Google" id="ProtNLM"/>
    </source>
</evidence>
<feature type="transmembrane region" description="Helical" evidence="2">
    <location>
        <begin position="188"/>
        <end position="209"/>
    </location>
</feature>
<evidence type="ECO:0000313" key="3">
    <source>
        <dbReference type="EMBL" id="MBZ6154927.1"/>
    </source>
</evidence>
<protein>
    <recommendedName>
        <fullName evidence="5">Integral membrane protein</fullName>
    </recommendedName>
</protein>
<dbReference type="EMBL" id="JAHSTP010000014">
    <property type="protein sequence ID" value="MBZ6154927.1"/>
    <property type="molecule type" value="Genomic_DNA"/>
</dbReference>
<accession>A0ABS7WAD5</accession>
<keyword evidence="2" id="KW-1133">Transmembrane helix</keyword>
<name>A0ABS7WAD5_STROV</name>
<feature type="compositionally biased region" description="Acidic residues" evidence="1">
    <location>
        <begin position="54"/>
        <end position="84"/>
    </location>
</feature>
<keyword evidence="4" id="KW-1185">Reference proteome</keyword>
<reference evidence="3 4" key="1">
    <citation type="submission" date="2021-06" db="EMBL/GenBank/DDBJ databases">
        <title>Ecological speciation of a Streptomyces species isolated from different habitats and geographic origins.</title>
        <authorList>
            <person name="Wang J."/>
        </authorList>
    </citation>
    <scope>NUCLEOTIDE SEQUENCE [LARGE SCALE GENOMIC DNA]</scope>
    <source>
        <strain evidence="3 4">FXJ8.012</strain>
    </source>
</reference>
<sequence length="222" mass="22120">MGTKTVDENGVKTDEHKTDEVTEAAESTGAEKNAEAAEKEGAETPGTKASDGTDTPEDAGDTPEDGEDTPENADDTPVDADAEDGTGTPAGPTGVGQGAGAVVSAGLGIVSLTGSWVGTVASARESLIGQLETSSSSDVGMLIEKGYGNAWQATAMWGGVFALVALVVGVVVLARPAFGAPGRPQAPWIKSVAWAGVALGVIGLLLAVLKYTNVLLGLPSTG</sequence>
<keyword evidence="2" id="KW-0472">Membrane</keyword>
<gene>
    <name evidence="3" type="ORF">KVH32_27730</name>
</gene>
<feature type="compositionally biased region" description="Basic and acidic residues" evidence="1">
    <location>
        <begin position="32"/>
        <end position="42"/>
    </location>
</feature>
<proteinExistence type="predicted"/>
<feature type="region of interest" description="Disordered" evidence="1">
    <location>
        <begin position="1"/>
        <end position="97"/>
    </location>
</feature>
<organism evidence="3 4">
    <name type="scientific">Streptomyces olivaceus</name>
    <dbReference type="NCBI Taxonomy" id="47716"/>
    <lineage>
        <taxon>Bacteria</taxon>
        <taxon>Bacillati</taxon>
        <taxon>Actinomycetota</taxon>
        <taxon>Actinomycetes</taxon>
        <taxon>Kitasatosporales</taxon>
        <taxon>Streptomycetaceae</taxon>
        <taxon>Streptomyces</taxon>
    </lineage>
</organism>